<evidence type="ECO:0000256" key="1">
    <source>
        <dbReference type="SAM" id="MobiDB-lite"/>
    </source>
</evidence>
<dbReference type="PaxDb" id="3880-AES73738"/>
<feature type="region of interest" description="Disordered" evidence="1">
    <location>
        <begin position="36"/>
        <end position="57"/>
    </location>
</feature>
<dbReference type="EMBL" id="CM001219">
    <property type="protein sequence ID" value="AES73738.2"/>
    <property type="molecule type" value="Genomic_DNA"/>
</dbReference>
<feature type="compositionally biased region" description="Polar residues" evidence="1">
    <location>
        <begin position="40"/>
        <end position="51"/>
    </location>
</feature>
<evidence type="ECO:0000313" key="3">
    <source>
        <dbReference type="EnsemblPlants" id="AES73738"/>
    </source>
</evidence>
<sequence>MMFSFFFVENSISSQEPTNPGSILHQFCLSTTAVHLKPEQSPSRTSPTPQLLTPEGIKPETLKGVYQAYTTRPTPTKFKWVGLWGSPGSGHASRLKECLQRHLHITHQRDFHIDSGS</sequence>
<accession>A0A0C3VQU0</accession>
<evidence type="ECO:0000313" key="2">
    <source>
        <dbReference type="EMBL" id="AES73738.2"/>
    </source>
</evidence>
<proteinExistence type="predicted"/>
<dbReference type="AlphaFoldDB" id="G7JBS2"/>
<keyword evidence="4" id="KW-1185">Reference proteome</keyword>
<reference evidence="2 4" key="1">
    <citation type="journal article" date="2011" name="Nature">
        <title>The Medicago genome provides insight into the evolution of rhizobial symbioses.</title>
        <authorList>
            <person name="Young N.D."/>
            <person name="Debelle F."/>
            <person name="Oldroyd G.E."/>
            <person name="Geurts R."/>
            <person name="Cannon S.B."/>
            <person name="Udvardi M.K."/>
            <person name="Benedito V.A."/>
            <person name="Mayer K.F."/>
            <person name="Gouzy J."/>
            <person name="Schoof H."/>
            <person name="Van de Peer Y."/>
            <person name="Proost S."/>
            <person name="Cook D.R."/>
            <person name="Meyers B.C."/>
            <person name="Spannagl M."/>
            <person name="Cheung F."/>
            <person name="De Mita S."/>
            <person name="Krishnakumar V."/>
            <person name="Gundlach H."/>
            <person name="Zhou S."/>
            <person name="Mudge J."/>
            <person name="Bharti A.K."/>
            <person name="Murray J.D."/>
            <person name="Naoumkina M.A."/>
            <person name="Rosen B."/>
            <person name="Silverstein K.A."/>
            <person name="Tang H."/>
            <person name="Rombauts S."/>
            <person name="Zhao P.X."/>
            <person name="Zhou P."/>
            <person name="Barbe V."/>
            <person name="Bardou P."/>
            <person name="Bechner M."/>
            <person name="Bellec A."/>
            <person name="Berger A."/>
            <person name="Berges H."/>
            <person name="Bidwell S."/>
            <person name="Bisseling T."/>
            <person name="Choisne N."/>
            <person name="Couloux A."/>
            <person name="Denny R."/>
            <person name="Deshpande S."/>
            <person name="Dai X."/>
            <person name="Doyle J.J."/>
            <person name="Dudez A.M."/>
            <person name="Farmer A.D."/>
            <person name="Fouteau S."/>
            <person name="Franken C."/>
            <person name="Gibelin C."/>
            <person name="Gish J."/>
            <person name="Goldstein S."/>
            <person name="Gonzalez A.J."/>
            <person name="Green P.J."/>
            <person name="Hallab A."/>
            <person name="Hartog M."/>
            <person name="Hua A."/>
            <person name="Humphray S.J."/>
            <person name="Jeong D.H."/>
            <person name="Jing Y."/>
            <person name="Jocker A."/>
            <person name="Kenton S.M."/>
            <person name="Kim D.J."/>
            <person name="Klee K."/>
            <person name="Lai H."/>
            <person name="Lang C."/>
            <person name="Lin S."/>
            <person name="Macmil S.L."/>
            <person name="Magdelenat G."/>
            <person name="Matthews L."/>
            <person name="McCorrison J."/>
            <person name="Monaghan E.L."/>
            <person name="Mun J.H."/>
            <person name="Najar F.Z."/>
            <person name="Nicholson C."/>
            <person name="Noirot C."/>
            <person name="O'Bleness M."/>
            <person name="Paule C.R."/>
            <person name="Poulain J."/>
            <person name="Prion F."/>
            <person name="Qin B."/>
            <person name="Qu C."/>
            <person name="Retzel E.F."/>
            <person name="Riddle C."/>
            <person name="Sallet E."/>
            <person name="Samain S."/>
            <person name="Samson N."/>
            <person name="Sanders I."/>
            <person name="Saurat O."/>
            <person name="Scarpelli C."/>
            <person name="Schiex T."/>
            <person name="Segurens B."/>
            <person name="Severin A.J."/>
            <person name="Sherrier D.J."/>
            <person name="Shi R."/>
            <person name="Sims S."/>
            <person name="Singer S.R."/>
            <person name="Sinharoy S."/>
            <person name="Sterck L."/>
            <person name="Viollet A."/>
            <person name="Wang B.B."/>
            <person name="Wang K."/>
            <person name="Wang M."/>
            <person name="Wang X."/>
            <person name="Warfsmann J."/>
            <person name="Weissenbach J."/>
            <person name="White D.D."/>
            <person name="White J.D."/>
            <person name="Wiley G.B."/>
            <person name="Wincker P."/>
            <person name="Xing Y."/>
            <person name="Yang L."/>
            <person name="Yao Z."/>
            <person name="Ying F."/>
            <person name="Zhai J."/>
            <person name="Zhou L."/>
            <person name="Zuber A."/>
            <person name="Denarie J."/>
            <person name="Dixon R.A."/>
            <person name="May G.D."/>
            <person name="Schwartz D.C."/>
            <person name="Rogers J."/>
            <person name="Quetier F."/>
            <person name="Town C.D."/>
            <person name="Roe B.A."/>
        </authorList>
    </citation>
    <scope>NUCLEOTIDE SEQUENCE [LARGE SCALE GENOMIC DNA]</scope>
    <source>
        <strain evidence="2">A17</strain>
        <strain evidence="3 4">cv. Jemalong A17</strain>
    </source>
</reference>
<evidence type="ECO:0000313" key="4">
    <source>
        <dbReference type="Proteomes" id="UP000002051"/>
    </source>
</evidence>
<protein>
    <submittedName>
        <fullName evidence="2 3">Uncharacterized protein</fullName>
    </submittedName>
</protein>
<reference evidence="2 4" key="2">
    <citation type="journal article" date="2014" name="BMC Genomics">
        <title>An improved genome release (version Mt4.0) for the model legume Medicago truncatula.</title>
        <authorList>
            <person name="Tang H."/>
            <person name="Krishnakumar V."/>
            <person name="Bidwell S."/>
            <person name="Rosen B."/>
            <person name="Chan A."/>
            <person name="Zhou S."/>
            <person name="Gentzbittel L."/>
            <person name="Childs K.L."/>
            <person name="Yandell M."/>
            <person name="Gundlach H."/>
            <person name="Mayer K.F."/>
            <person name="Schwartz D.C."/>
            <person name="Town C.D."/>
        </authorList>
    </citation>
    <scope>GENOME REANNOTATION</scope>
    <source>
        <strain evidence="3 4">cv. Jemalong A17</strain>
    </source>
</reference>
<dbReference type="HOGENOM" id="CLU_2088418_0_0_1"/>
<accession>G7JBS2</accession>
<gene>
    <name evidence="2" type="ordered locus">MTR_3g108210</name>
</gene>
<organism evidence="2 4">
    <name type="scientific">Medicago truncatula</name>
    <name type="common">Barrel medic</name>
    <name type="synonym">Medicago tribuloides</name>
    <dbReference type="NCBI Taxonomy" id="3880"/>
    <lineage>
        <taxon>Eukaryota</taxon>
        <taxon>Viridiplantae</taxon>
        <taxon>Streptophyta</taxon>
        <taxon>Embryophyta</taxon>
        <taxon>Tracheophyta</taxon>
        <taxon>Spermatophyta</taxon>
        <taxon>Magnoliopsida</taxon>
        <taxon>eudicotyledons</taxon>
        <taxon>Gunneridae</taxon>
        <taxon>Pentapetalae</taxon>
        <taxon>rosids</taxon>
        <taxon>fabids</taxon>
        <taxon>Fabales</taxon>
        <taxon>Fabaceae</taxon>
        <taxon>Papilionoideae</taxon>
        <taxon>50 kb inversion clade</taxon>
        <taxon>NPAAA clade</taxon>
        <taxon>Hologalegina</taxon>
        <taxon>IRL clade</taxon>
        <taxon>Trifolieae</taxon>
        <taxon>Medicago</taxon>
    </lineage>
</organism>
<dbReference type="EnsemblPlants" id="AES73738">
    <property type="protein sequence ID" value="AES73738"/>
    <property type="gene ID" value="MTR_3g108210"/>
</dbReference>
<reference evidence="3" key="3">
    <citation type="submission" date="2015-04" db="UniProtKB">
        <authorList>
            <consortium name="EnsemblPlants"/>
        </authorList>
    </citation>
    <scope>IDENTIFICATION</scope>
    <source>
        <strain evidence="3">cv. Jemalong A17</strain>
    </source>
</reference>
<dbReference type="Proteomes" id="UP000002051">
    <property type="component" value="Chromosome 3"/>
</dbReference>
<name>G7JBS2_MEDTR</name>